<evidence type="ECO:0000256" key="4">
    <source>
        <dbReference type="ARBA" id="ARBA00022490"/>
    </source>
</evidence>
<evidence type="ECO:0000256" key="5">
    <source>
        <dbReference type="ARBA" id="ARBA00023110"/>
    </source>
</evidence>
<comment type="function">
    <text evidence="8">Also involved in hydrogenase metallocenter assembly, probably by participating in the nickel insertion step. This function in hydrogenase biosynthesis requires chaperone activity and the presence of the metal-binding domain, but not PPIase activity.</text>
</comment>
<evidence type="ECO:0000313" key="13">
    <source>
        <dbReference type="Proteomes" id="UP000070250"/>
    </source>
</evidence>
<dbReference type="Gene3D" id="3.10.50.40">
    <property type="match status" value="1"/>
</dbReference>
<dbReference type="PANTHER" id="PTHR47861:SF3">
    <property type="entry name" value="FKBP-TYPE PEPTIDYL-PROLYL CIS-TRANS ISOMERASE SLYD"/>
    <property type="match status" value="1"/>
</dbReference>
<comment type="subcellular location">
    <subcellularLocation>
        <location evidence="2">Cytoplasm</location>
    </subcellularLocation>
</comment>
<dbReference type="GO" id="GO:0042026">
    <property type="term" value="P:protein refolding"/>
    <property type="evidence" value="ECO:0007669"/>
    <property type="project" value="UniProtKB-ARBA"/>
</dbReference>
<dbReference type="GO" id="GO:0003755">
    <property type="term" value="F:peptidyl-prolyl cis-trans isomerase activity"/>
    <property type="evidence" value="ECO:0007669"/>
    <property type="project" value="UniProtKB-UniRule"/>
</dbReference>
<keyword evidence="13" id="KW-1185">Reference proteome</keyword>
<organism evidence="12 13">
    <name type="scientific">Steroidobacter denitrificans</name>
    <dbReference type="NCBI Taxonomy" id="465721"/>
    <lineage>
        <taxon>Bacteria</taxon>
        <taxon>Pseudomonadati</taxon>
        <taxon>Pseudomonadota</taxon>
        <taxon>Gammaproteobacteria</taxon>
        <taxon>Steroidobacterales</taxon>
        <taxon>Steroidobacteraceae</taxon>
        <taxon>Steroidobacter</taxon>
    </lineage>
</organism>
<evidence type="ECO:0000256" key="6">
    <source>
        <dbReference type="ARBA" id="ARBA00023186"/>
    </source>
</evidence>
<evidence type="ECO:0000256" key="7">
    <source>
        <dbReference type="ARBA" id="ARBA00023235"/>
    </source>
</evidence>
<accession>A0A127FDD4</accession>
<evidence type="ECO:0000256" key="3">
    <source>
        <dbReference type="ARBA" id="ARBA00006577"/>
    </source>
</evidence>
<evidence type="ECO:0000256" key="9">
    <source>
        <dbReference type="PROSITE-ProRule" id="PRU00277"/>
    </source>
</evidence>
<evidence type="ECO:0000313" key="12">
    <source>
        <dbReference type="EMBL" id="AMN48394.1"/>
    </source>
</evidence>
<dbReference type="AlphaFoldDB" id="A0A127FDD4"/>
<dbReference type="KEGG" id="sdf:ACG33_15065"/>
<dbReference type="InterPro" id="IPR001179">
    <property type="entry name" value="PPIase_FKBP_dom"/>
</dbReference>
<dbReference type="Pfam" id="PF00254">
    <property type="entry name" value="FKBP_C"/>
    <property type="match status" value="1"/>
</dbReference>
<name>A0A127FDD4_STEDE</name>
<evidence type="ECO:0000256" key="1">
    <source>
        <dbReference type="ARBA" id="ARBA00000971"/>
    </source>
</evidence>
<dbReference type="SUPFAM" id="SSF54534">
    <property type="entry name" value="FKBP-like"/>
    <property type="match status" value="1"/>
</dbReference>
<keyword evidence="5 9" id="KW-0697">Rotamase</keyword>
<dbReference type="NCBIfam" id="NF008008">
    <property type="entry name" value="PRK10737.1"/>
    <property type="match status" value="1"/>
</dbReference>
<dbReference type="GO" id="GO:0005737">
    <property type="term" value="C:cytoplasm"/>
    <property type="evidence" value="ECO:0007669"/>
    <property type="project" value="UniProtKB-SubCell"/>
</dbReference>
<dbReference type="PATRIC" id="fig|465721.4.peg.3219"/>
<proteinExistence type="inferred from homology"/>
<keyword evidence="6" id="KW-0143">Chaperone</keyword>
<evidence type="ECO:0000256" key="2">
    <source>
        <dbReference type="ARBA" id="ARBA00004496"/>
    </source>
</evidence>
<comment type="catalytic activity">
    <reaction evidence="1 9 10">
        <text>[protein]-peptidylproline (omega=180) = [protein]-peptidylproline (omega=0)</text>
        <dbReference type="Rhea" id="RHEA:16237"/>
        <dbReference type="Rhea" id="RHEA-COMP:10747"/>
        <dbReference type="Rhea" id="RHEA-COMP:10748"/>
        <dbReference type="ChEBI" id="CHEBI:83833"/>
        <dbReference type="ChEBI" id="CHEBI:83834"/>
        <dbReference type="EC" id="5.2.1.8"/>
    </reaction>
</comment>
<sequence length="160" mass="17011">MQISRDAVASIHYTLTDDDGKTLDSSAGGEPLAYLHGAGSLVPGLERELDGKSAGDKFSVKIAPGDGYGQYDKNLVQRIPRRALKGVGKLFVGQQLQARSEQGFRVVVVTQIVGDMITIDGNHPLAGQNLNFEIEVAGVRAATEEELAHGHVHGPGGHHH</sequence>
<dbReference type="PROSITE" id="PS50059">
    <property type="entry name" value="FKBP_PPIASE"/>
    <property type="match status" value="1"/>
</dbReference>
<dbReference type="RefSeq" id="WP_066922426.1">
    <property type="nucleotide sequence ID" value="NZ_CP011971.1"/>
</dbReference>
<keyword evidence="4" id="KW-0963">Cytoplasm</keyword>
<protein>
    <recommendedName>
        <fullName evidence="10">Peptidyl-prolyl cis-trans isomerase</fullName>
        <ecNumber evidence="10">5.2.1.8</ecNumber>
    </recommendedName>
</protein>
<reference evidence="12 13" key="1">
    <citation type="submission" date="2015-06" db="EMBL/GenBank/DDBJ databases">
        <title>A Comprehensive Approach to Explore the Metabolic and Phylogenetic Diversity of Bacterial Steroid Degradation in the Environment: Testosterone as an Example.</title>
        <authorList>
            <person name="Yang F.-C."/>
            <person name="Chen Y.-L."/>
            <person name="Yu C.-P."/>
            <person name="Tang S.-L."/>
            <person name="Wang P.-H."/>
            <person name="Ismail W."/>
            <person name="Wang C.-H."/>
            <person name="Yang C.-Y."/>
            <person name="Chiang Y.-R."/>
        </authorList>
    </citation>
    <scope>NUCLEOTIDE SEQUENCE [LARGE SCALE GENOMIC DNA]</scope>
    <source>
        <strain evidence="12 13">DSM 18526</strain>
    </source>
</reference>
<evidence type="ECO:0000259" key="11">
    <source>
        <dbReference type="PROSITE" id="PS50059"/>
    </source>
</evidence>
<feature type="domain" description="PPIase FKBP-type" evidence="11">
    <location>
        <begin position="6"/>
        <end position="83"/>
    </location>
</feature>
<gene>
    <name evidence="12" type="ORF">ACG33_15065</name>
</gene>
<dbReference type="Proteomes" id="UP000070250">
    <property type="component" value="Chromosome"/>
</dbReference>
<dbReference type="InterPro" id="IPR046357">
    <property type="entry name" value="PPIase_dom_sf"/>
</dbReference>
<evidence type="ECO:0000256" key="10">
    <source>
        <dbReference type="RuleBase" id="RU003915"/>
    </source>
</evidence>
<dbReference type="PANTHER" id="PTHR47861">
    <property type="entry name" value="FKBP-TYPE PEPTIDYL-PROLYL CIS-TRANS ISOMERASE SLYD"/>
    <property type="match status" value="1"/>
</dbReference>
<comment type="similarity">
    <text evidence="3 10">Belongs to the FKBP-type PPIase family.</text>
</comment>
<evidence type="ECO:0000256" key="8">
    <source>
        <dbReference type="ARBA" id="ARBA00037071"/>
    </source>
</evidence>
<dbReference type="OrthoDB" id="9808891at2"/>
<dbReference type="EMBL" id="CP011971">
    <property type="protein sequence ID" value="AMN48394.1"/>
    <property type="molecule type" value="Genomic_DNA"/>
</dbReference>
<keyword evidence="7 9" id="KW-0413">Isomerase</keyword>
<dbReference type="STRING" id="465721.ACG33_15065"/>
<dbReference type="EC" id="5.2.1.8" evidence="10"/>